<gene>
    <name evidence="3" type="ORF">O4J56_19060</name>
</gene>
<dbReference type="InterPro" id="IPR013538">
    <property type="entry name" value="ASHA1/2-like_C"/>
</dbReference>
<comment type="caution">
    <text evidence="3">The sequence shown here is derived from an EMBL/GenBank/DDBJ whole genome shotgun (WGS) entry which is preliminary data.</text>
</comment>
<name>A0ABT4U727_9ACTN</name>
<evidence type="ECO:0000259" key="2">
    <source>
        <dbReference type="Pfam" id="PF08327"/>
    </source>
</evidence>
<keyword evidence="4" id="KW-1185">Reference proteome</keyword>
<evidence type="ECO:0000313" key="3">
    <source>
        <dbReference type="EMBL" id="MDA2812753.1"/>
    </source>
</evidence>
<reference evidence="3 4" key="1">
    <citation type="submission" date="2023-01" db="EMBL/GenBank/DDBJ databases">
        <title>Draft genome sequence of Nocardiopsis sp. RSe5-2 isolated from halophytes.</title>
        <authorList>
            <person name="Duangmal K."/>
            <person name="Chantavorakit T."/>
        </authorList>
    </citation>
    <scope>NUCLEOTIDE SEQUENCE [LARGE SCALE GENOMIC DNA]</scope>
    <source>
        <strain evidence="3 4">RSe5-2</strain>
    </source>
</reference>
<sequence>MNPDLDLALERVIRAPRTSVWRAWTDPASLEQWWIPAPLLCRVDRLEPHPGGAFVTRMSDDGGAAFAPHLDACFIAVDERERIVFTNAVDGGLRPAAPAPVSMTAEITMADHPEGTDYRIIVRHGDPESRARHEKLGFAEGWGTVAAQLAAFVEGAGAAGATGTAEGRDRR</sequence>
<dbReference type="Proteomes" id="UP001527866">
    <property type="component" value="Unassembled WGS sequence"/>
</dbReference>
<dbReference type="Gene3D" id="3.30.530.20">
    <property type="match status" value="1"/>
</dbReference>
<feature type="domain" description="Activator of Hsp90 ATPase homologue 1/2-like C-terminal" evidence="2">
    <location>
        <begin position="14"/>
        <end position="154"/>
    </location>
</feature>
<dbReference type="RefSeq" id="WP_270687415.1">
    <property type="nucleotide sequence ID" value="NZ_JAQFWQ010000058.1"/>
</dbReference>
<comment type="similarity">
    <text evidence="1">Belongs to the AHA1 family.</text>
</comment>
<organism evidence="3 4">
    <name type="scientific">Nocardiopsis endophytica</name>
    <dbReference type="NCBI Taxonomy" id="3018445"/>
    <lineage>
        <taxon>Bacteria</taxon>
        <taxon>Bacillati</taxon>
        <taxon>Actinomycetota</taxon>
        <taxon>Actinomycetes</taxon>
        <taxon>Streptosporangiales</taxon>
        <taxon>Nocardiopsidaceae</taxon>
        <taxon>Nocardiopsis</taxon>
    </lineage>
</organism>
<protein>
    <submittedName>
        <fullName evidence="3">SRPBCC domain-containing protein</fullName>
    </submittedName>
</protein>
<dbReference type="EMBL" id="JAQFWQ010000058">
    <property type="protein sequence ID" value="MDA2812753.1"/>
    <property type="molecule type" value="Genomic_DNA"/>
</dbReference>
<proteinExistence type="inferred from homology"/>
<dbReference type="InterPro" id="IPR023393">
    <property type="entry name" value="START-like_dom_sf"/>
</dbReference>
<accession>A0ABT4U727</accession>
<evidence type="ECO:0000256" key="1">
    <source>
        <dbReference type="ARBA" id="ARBA00006817"/>
    </source>
</evidence>
<dbReference type="SUPFAM" id="SSF55961">
    <property type="entry name" value="Bet v1-like"/>
    <property type="match status" value="1"/>
</dbReference>
<evidence type="ECO:0000313" key="4">
    <source>
        <dbReference type="Proteomes" id="UP001527866"/>
    </source>
</evidence>
<dbReference type="Pfam" id="PF08327">
    <property type="entry name" value="AHSA1"/>
    <property type="match status" value="1"/>
</dbReference>